<reference evidence="1 2" key="1">
    <citation type="submission" date="2020-08" db="EMBL/GenBank/DDBJ databases">
        <title>Genomic Encyclopedia of Type Strains, Phase IV (KMG-IV): sequencing the most valuable type-strain genomes for metagenomic binning, comparative biology and taxonomic classification.</title>
        <authorList>
            <person name="Goeker M."/>
        </authorList>
    </citation>
    <scope>NUCLEOTIDE SEQUENCE [LARGE SCALE GENOMIC DNA]</scope>
    <source>
        <strain evidence="1 2">DSM 103737</strain>
    </source>
</reference>
<comment type="caution">
    <text evidence="1">The sequence shown here is derived from an EMBL/GenBank/DDBJ whole genome shotgun (WGS) entry which is preliminary data.</text>
</comment>
<evidence type="ECO:0000313" key="1">
    <source>
        <dbReference type="EMBL" id="MBB4017597.1"/>
    </source>
</evidence>
<dbReference type="Proteomes" id="UP000577362">
    <property type="component" value="Unassembled WGS sequence"/>
</dbReference>
<proteinExistence type="predicted"/>
<organism evidence="1 2">
    <name type="scientific">Chelatococcus caeni</name>
    <dbReference type="NCBI Taxonomy" id="1348468"/>
    <lineage>
        <taxon>Bacteria</taxon>
        <taxon>Pseudomonadati</taxon>
        <taxon>Pseudomonadota</taxon>
        <taxon>Alphaproteobacteria</taxon>
        <taxon>Hyphomicrobiales</taxon>
        <taxon>Chelatococcaceae</taxon>
        <taxon>Chelatococcus</taxon>
    </lineage>
</organism>
<dbReference type="AlphaFoldDB" id="A0A840C5C1"/>
<accession>A0A840C5C1</accession>
<gene>
    <name evidence="1" type="ORF">GGR16_002631</name>
</gene>
<sequence>MPKFKVQLQQYVEQVAEIEVEAPDHEEARRLALLRAESAEWQPGDDAYSADAYSVLDEHGRLVWER</sequence>
<dbReference type="EMBL" id="JACIEN010000003">
    <property type="protein sequence ID" value="MBB4017597.1"/>
    <property type="molecule type" value="Genomic_DNA"/>
</dbReference>
<evidence type="ECO:0000313" key="2">
    <source>
        <dbReference type="Proteomes" id="UP000577362"/>
    </source>
</evidence>
<protein>
    <submittedName>
        <fullName evidence="1">Uncharacterized protein</fullName>
    </submittedName>
</protein>
<name>A0A840C5C1_9HYPH</name>
<keyword evidence="2" id="KW-1185">Reference proteome</keyword>
<dbReference type="RefSeq" id="WP_183316903.1">
    <property type="nucleotide sequence ID" value="NZ_JACIEN010000003.1"/>
</dbReference>